<dbReference type="GO" id="GO:1904158">
    <property type="term" value="P:axonemal central apparatus assembly"/>
    <property type="evidence" value="ECO:0007669"/>
    <property type="project" value="TreeGrafter"/>
</dbReference>
<dbReference type="GO" id="GO:0003341">
    <property type="term" value="P:cilium movement"/>
    <property type="evidence" value="ECO:0007669"/>
    <property type="project" value="TreeGrafter"/>
</dbReference>
<dbReference type="InterPro" id="IPR013783">
    <property type="entry name" value="Ig-like_fold"/>
</dbReference>
<proteinExistence type="predicted"/>
<evidence type="ECO:0000256" key="1">
    <source>
        <dbReference type="SAM" id="MobiDB-lite"/>
    </source>
</evidence>
<dbReference type="PANTHER" id="PTHR23053">
    <property type="entry name" value="DLEC1 DELETED IN LUNG AND ESOPHAGEAL CANCER 1"/>
    <property type="match status" value="1"/>
</dbReference>
<name>A0A5K3EW74_MESCO</name>
<dbReference type="WBParaSite" id="MCU_003587-RB">
    <property type="protein sequence ID" value="MCU_003587-RB"/>
    <property type="gene ID" value="MCU_003587"/>
</dbReference>
<dbReference type="GO" id="GO:0005930">
    <property type="term" value="C:axoneme"/>
    <property type="evidence" value="ECO:0007669"/>
    <property type="project" value="TreeGrafter"/>
</dbReference>
<evidence type="ECO:0000313" key="3">
    <source>
        <dbReference type="WBParaSite" id="MCU_003587-RB"/>
    </source>
</evidence>
<dbReference type="Gene3D" id="2.60.40.10">
    <property type="entry name" value="Immunoglobulins"/>
    <property type="match status" value="5"/>
</dbReference>
<dbReference type="AlphaFoldDB" id="A0A5K3EW74"/>
<accession>A0A5K3EW74</accession>
<dbReference type="InterPro" id="IPR057470">
    <property type="entry name" value="Ig_CFAP65_7th"/>
</dbReference>
<feature type="region of interest" description="Disordered" evidence="1">
    <location>
        <begin position="274"/>
        <end position="321"/>
    </location>
</feature>
<feature type="compositionally biased region" description="Polar residues" evidence="1">
    <location>
        <begin position="278"/>
        <end position="310"/>
    </location>
</feature>
<protein>
    <submittedName>
        <fullName evidence="3">ASH domain-containing protein</fullName>
    </submittedName>
</protein>
<feature type="domain" description="CFAP65 seventh Ig-like" evidence="2">
    <location>
        <begin position="357"/>
        <end position="441"/>
    </location>
</feature>
<dbReference type="Pfam" id="PF25249">
    <property type="entry name" value="Ig_CFAP65_7th"/>
    <property type="match status" value="1"/>
</dbReference>
<dbReference type="PANTHER" id="PTHR23053:SF0">
    <property type="entry name" value="HYDROCEPHALUS-INDUCING PROTEIN HOMOLOG"/>
    <property type="match status" value="1"/>
</dbReference>
<evidence type="ECO:0000259" key="2">
    <source>
        <dbReference type="Pfam" id="PF25249"/>
    </source>
</evidence>
<dbReference type="InterPro" id="IPR033305">
    <property type="entry name" value="Hydin-like"/>
</dbReference>
<sequence>RNTGQIACRVKLELTCTEANAFEVEVDKDSIETTSLGKFYSFRLNVGETRNARIFFRSESFNVTNHLFAHLKVVAEGNKYESEVIELYGLVPNSVLHGPVIIETPRSDQVRADALHLALNPYFNAEIPPSCLGPAWMSDLQGGDVEEILQNHLNFGDCYVGCTLSSHFVLRYPDINGERSEISLATSIVDSSPSFNFAWPHDHPSLRFEPPSGELRPHTSLRICVYFHSDQPVKYRFFPVRCQLTEAPNFESSDNISQKNQGFGYDELALGSARSYEPPQNQTPLTQQSLRKTKSARSNNLRDASGTGSKSAREPLNPKSPQKEEFFVTDDEMSNGALFLELLFTAVCDFVEYELEKTSIKFPDTAIWGKSVQTLQIRNTGLVTMTFTFATASYDQPFEAEPSECLILPGQSLPLKFVFCPTKPGTFDSVFNLLVPNTTETCDPQKSITVIGKAFVKPIKLALPKSDYQPKNPQCDPFWHSAQVLEIVATGNGRKVTRSFEVMNTSEEVLELKMRQVNITEFELEYLICETPLKPGKSSRIDLSLMGLTRDAKEAYLTLEMQSYRIPLVVVARTRDPIVAFDRGHVSLEKVPLGQSVEAHLYIVNAEEMPLEFKFEDGSFGCNESVDKLLISPIKGTLLPTGKYPIRVKFRPTEDRRCNFNVLCKVENRQRPLHLNVKVESLKCFATAWLLNEDNDGCLEVEATIAPCLASDSSKAIILASRKLAEFPSLRENIVTVDFGEVFLGCERTRHLRIVNQGEFELDYASAVFSKSDSLPTVFSVSPNAGKIPPLGEALLQFTFQPRNMVKVPLLDSMVFGIVAIPNGPSFALNLCGQSKMPTIEFSPGHLNFGHQFVQDEGLGVSTLPLIITNKDQEKPIYVAFESSTLVEFECNFSSKIIEPGAAAKAFVTFFPSACKTYRGELKFLLNEQAQVRVLASGEGTKINLTVSPGNLMLTQVRNGMSKPPIKVKDKDSPNSQSVYLGYLHSSESSRRIVTIQ</sequence>
<organism evidence="3">
    <name type="scientific">Mesocestoides corti</name>
    <name type="common">Flatworm</name>
    <dbReference type="NCBI Taxonomy" id="53468"/>
    <lineage>
        <taxon>Eukaryota</taxon>
        <taxon>Metazoa</taxon>
        <taxon>Spiralia</taxon>
        <taxon>Lophotrochozoa</taxon>
        <taxon>Platyhelminthes</taxon>
        <taxon>Cestoda</taxon>
        <taxon>Eucestoda</taxon>
        <taxon>Cyclophyllidea</taxon>
        <taxon>Mesocestoididae</taxon>
        <taxon>Mesocestoides</taxon>
    </lineage>
</organism>
<reference evidence="3" key="1">
    <citation type="submission" date="2019-11" db="UniProtKB">
        <authorList>
            <consortium name="WormBaseParasite"/>
        </authorList>
    </citation>
    <scope>IDENTIFICATION</scope>
</reference>